<dbReference type="Pfam" id="PF00060">
    <property type="entry name" value="Lig_chan"/>
    <property type="match status" value="1"/>
</dbReference>
<keyword evidence="7 16" id="KW-0472">Membrane</keyword>
<keyword evidence="5 16" id="KW-1133">Transmembrane helix</keyword>
<keyword evidence="4 16" id="KW-0812">Transmembrane</keyword>
<dbReference type="PANTHER" id="PTHR42643">
    <property type="entry name" value="IONOTROPIC RECEPTOR 20A-RELATED"/>
    <property type="match status" value="1"/>
</dbReference>
<evidence type="ECO:0000259" key="17">
    <source>
        <dbReference type="SMART" id="SM00079"/>
    </source>
</evidence>
<dbReference type="OrthoDB" id="5984008at2759"/>
<dbReference type="InterPro" id="IPR052192">
    <property type="entry name" value="Insect_Ionotropic_Sensory_Rcpt"/>
</dbReference>
<dbReference type="FunFam" id="3.40.190.10:FF:000024">
    <property type="entry name" value="Glutamate receptor, ionotropic, delta 1"/>
    <property type="match status" value="1"/>
</dbReference>
<evidence type="ECO:0000256" key="6">
    <source>
        <dbReference type="ARBA" id="ARBA00023065"/>
    </source>
</evidence>
<accession>A0A210PTN1</accession>
<comment type="subcellular location">
    <subcellularLocation>
        <location evidence="1">Cell membrane</location>
        <topology evidence="1">Multi-pass membrane protein</topology>
    </subcellularLocation>
</comment>
<dbReference type="Gene3D" id="1.10.287.70">
    <property type="match status" value="1"/>
</dbReference>
<evidence type="ECO:0000256" key="10">
    <source>
        <dbReference type="ARBA" id="ARBA00023286"/>
    </source>
</evidence>
<feature type="disulfide bond" evidence="14">
    <location>
        <begin position="722"/>
        <end position="777"/>
    </location>
</feature>
<dbReference type="GO" id="GO:0038023">
    <property type="term" value="F:signaling receptor activity"/>
    <property type="evidence" value="ECO:0007669"/>
    <property type="project" value="InterPro"/>
</dbReference>
<evidence type="ECO:0000256" key="13">
    <source>
        <dbReference type="PIRSR" id="PIRSR601508-2"/>
    </source>
</evidence>
<feature type="domain" description="Ionotropic glutamate receptor C-terminal" evidence="17">
    <location>
        <begin position="414"/>
        <end position="773"/>
    </location>
</feature>
<keyword evidence="11" id="KW-0407">Ion channel</keyword>
<evidence type="ECO:0000256" key="5">
    <source>
        <dbReference type="ARBA" id="ARBA00022989"/>
    </source>
</evidence>
<dbReference type="GO" id="GO:0005886">
    <property type="term" value="C:plasma membrane"/>
    <property type="evidence" value="ECO:0007669"/>
    <property type="project" value="UniProtKB-SubCell"/>
</dbReference>
<evidence type="ECO:0000256" key="14">
    <source>
        <dbReference type="PIRSR" id="PIRSR601508-3"/>
    </source>
</evidence>
<dbReference type="PROSITE" id="PS51257">
    <property type="entry name" value="PROKAR_LIPOPROTEIN"/>
    <property type="match status" value="1"/>
</dbReference>
<keyword evidence="14" id="KW-1015">Disulfide bond</keyword>
<evidence type="ECO:0000259" key="18">
    <source>
        <dbReference type="SMART" id="SM00918"/>
    </source>
</evidence>
<evidence type="ECO:0000256" key="3">
    <source>
        <dbReference type="ARBA" id="ARBA00022475"/>
    </source>
</evidence>
<dbReference type="Pfam" id="PF10613">
    <property type="entry name" value="Lig_chan-Glu_bd"/>
    <property type="match status" value="1"/>
</dbReference>
<keyword evidence="9" id="KW-0325">Glycoprotein</keyword>
<evidence type="ECO:0000256" key="2">
    <source>
        <dbReference type="ARBA" id="ARBA00022448"/>
    </source>
</evidence>
<dbReference type="Proteomes" id="UP000242188">
    <property type="component" value="Unassembled WGS sequence"/>
</dbReference>
<feature type="domain" description="Ionotropic glutamate receptor L-glutamate and glycine-binding" evidence="18">
    <location>
        <begin position="424"/>
        <end position="481"/>
    </location>
</feature>
<dbReference type="AlphaFoldDB" id="A0A210PTN1"/>
<evidence type="ECO:0000256" key="8">
    <source>
        <dbReference type="ARBA" id="ARBA00023170"/>
    </source>
</evidence>
<comment type="caution">
    <text evidence="19">The sequence shown here is derived from an EMBL/GenBank/DDBJ whole genome shotgun (WGS) entry which is preliminary data.</text>
</comment>
<keyword evidence="20" id="KW-1185">Reference proteome</keyword>
<gene>
    <name evidence="19" type="ORF">KP79_PYT20126</name>
</gene>
<proteinExistence type="predicted"/>
<dbReference type="FunFam" id="1.10.287.70:FF:000143">
    <property type="entry name" value="Probable glutamate receptor"/>
    <property type="match status" value="1"/>
</dbReference>
<evidence type="ECO:0000256" key="12">
    <source>
        <dbReference type="PIRSR" id="PIRSR601508-1"/>
    </source>
</evidence>
<name>A0A210PTN1_MIZYE</name>
<dbReference type="PRINTS" id="PR00177">
    <property type="entry name" value="NMDARECEPTOR"/>
</dbReference>
<dbReference type="SMART" id="SM00918">
    <property type="entry name" value="Lig_chan-Glu_bd"/>
    <property type="match status" value="1"/>
</dbReference>
<evidence type="ECO:0000256" key="9">
    <source>
        <dbReference type="ARBA" id="ARBA00023180"/>
    </source>
</evidence>
<sequence>MLFEKPGACEWSFLFFTVTSCLLGNFGRSEFLRLGVIANLCPNASKCVNEIVLRTVFLNDTNITTTLHWKYIDSRELFQVAQTVTEFQRIGVTSCLIATDLDFRYVQPIFTHANMTFVHAGVVIPSDLSSNNKATLGCNFQNQDPDLTKQGMCQPPSGYVGHVIPQTVEQNVGHVAVIVTSLILHMQWHEVLLLYESGIEIEIEETRRILLEYSILYNSTLVDGFAESDYHSLISKAANWEQSRRIRVVTLCINTCEDFLSAMDSYDQVHLRTSALRHFSDMMVISLAENELHFTKHLNLTIDNMIFIAFPQQLATMETSFNDFELLLDSILKDITYFETPNSNMKDMMTSQVLTHVQQVQGTRTCHWIPISTLMWINPGPRGLDVVGFIDDNGRIYELSTFFPNRNYGWNGRNFKVATLQWSPFVIKNGNNSYEGLCFDIFNEIATRFNFTYDVMEPPDGDWGLELDNGSWSGVVGMLQRKEIDLVVASLNVHSRREEVIDFTYPYFYDSTIILITKEDPMKTKWRTLIDPFDDTVLLLIGCALAAISFLLCIFERLSPYYCDEVNFLEDKSLKSFQDSFWYLYGALLTQGGDRLPHSQTGRTLLSCWWLFCLVMMASYSGNLIAYLTVSKDKLPFNTVNEMLQKDDYKWGLIGGSYWVTIFKHSVLPEFKAVWQGIERFNASDPSVLSTDPDVHIQKVLDSNYAYLGDKTQIEIKMANECTLRTGKEEVLPFQYAFGLPNLSPYTDLISREIIEIHESGLINIWKSRRWPRTNVCANELITSAKAITLVDVQSAFYLIGIGLTLASIVMGIENIQSAFKKKKTERKEKKAKEKEQNSNGI</sequence>
<organism evidence="19 20">
    <name type="scientific">Mizuhopecten yessoensis</name>
    <name type="common">Japanese scallop</name>
    <name type="synonym">Patinopecten yessoensis</name>
    <dbReference type="NCBI Taxonomy" id="6573"/>
    <lineage>
        <taxon>Eukaryota</taxon>
        <taxon>Metazoa</taxon>
        <taxon>Spiralia</taxon>
        <taxon>Lophotrochozoa</taxon>
        <taxon>Mollusca</taxon>
        <taxon>Bivalvia</taxon>
        <taxon>Autobranchia</taxon>
        <taxon>Pteriomorphia</taxon>
        <taxon>Pectinida</taxon>
        <taxon>Pectinoidea</taxon>
        <taxon>Pectinidae</taxon>
        <taxon>Mizuhopecten</taxon>
    </lineage>
</organism>
<evidence type="ECO:0000256" key="11">
    <source>
        <dbReference type="ARBA" id="ARBA00023303"/>
    </source>
</evidence>
<evidence type="ECO:0000313" key="20">
    <source>
        <dbReference type="Proteomes" id="UP000242188"/>
    </source>
</evidence>
<feature type="transmembrane region" description="Helical" evidence="16">
    <location>
        <begin position="605"/>
        <end position="628"/>
    </location>
</feature>
<feature type="region of interest" description="Disordered" evidence="15">
    <location>
        <begin position="822"/>
        <end position="842"/>
    </location>
</feature>
<reference evidence="19 20" key="1">
    <citation type="journal article" date="2017" name="Nat. Ecol. Evol.">
        <title>Scallop genome provides insights into evolution of bilaterian karyotype and development.</title>
        <authorList>
            <person name="Wang S."/>
            <person name="Zhang J."/>
            <person name="Jiao W."/>
            <person name="Li J."/>
            <person name="Xun X."/>
            <person name="Sun Y."/>
            <person name="Guo X."/>
            <person name="Huan P."/>
            <person name="Dong B."/>
            <person name="Zhang L."/>
            <person name="Hu X."/>
            <person name="Sun X."/>
            <person name="Wang J."/>
            <person name="Zhao C."/>
            <person name="Wang Y."/>
            <person name="Wang D."/>
            <person name="Huang X."/>
            <person name="Wang R."/>
            <person name="Lv J."/>
            <person name="Li Y."/>
            <person name="Zhang Z."/>
            <person name="Liu B."/>
            <person name="Lu W."/>
            <person name="Hui Y."/>
            <person name="Liang J."/>
            <person name="Zhou Z."/>
            <person name="Hou R."/>
            <person name="Li X."/>
            <person name="Liu Y."/>
            <person name="Li H."/>
            <person name="Ning X."/>
            <person name="Lin Y."/>
            <person name="Zhao L."/>
            <person name="Xing Q."/>
            <person name="Dou J."/>
            <person name="Li Y."/>
            <person name="Mao J."/>
            <person name="Guo H."/>
            <person name="Dou H."/>
            <person name="Li T."/>
            <person name="Mu C."/>
            <person name="Jiang W."/>
            <person name="Fu Q."/>
            <person name="Fu X."/>
            <person name="Miao Y."/>
            <person name="Liu J."/>
            <person name="Yu Q."/>
            <person name="Li R."/>
            <person name="Liao H."/>
            <person name="Li X."/>
            <person name="Kong Y."/>
            <person name="Jiang Z."/>
            <person name="Chourrout D."/>
            <person name="Li R."/>
            <person name="Bao Z."/>
        </authorList>
    </citation>
    <scope>NUCLEOTIDE SEQUENCE [LARGE SCALE GENOMIC DNA]</scope>
    <source>
        <strain evidence="19 20">PY_sf001</strain>
    </source>
</reference>
<evidence type="ECO:0000256" key="7">
    <source>
        <dbReference type="ARBA" id="ARBA00023136"/>
    </source>
</evidence>
<evidence type="ECO:0000313" key="19">
    <source>
        <dbReference type="EMBL" id="OWF39812.1"/>
    </source>
</evidence>
<dbReference type="EMBL" id="NEDP02005507">
    <property type="protein sequence ID" value="OWF39812.1"/>
    <property type="molecule type" value="Genomic_DNA"/>
</dbReference>
<dbReference type="InterPro" id="IPR001320">
    <property type="entry name" value="Iontro_rcpt_C"/>
</dbReference>
<dbReference type="Gene3D" id="3.40.190.10">
    <property type="entry name" value="Periplasmic binding protein-like II"/>
    <property type="match status" value="2"/>
</dbReference>
<evidence type="ECO:0000256" key="4">
    <source>
        <dbReference type="ARBA" id="ARBA00022692"/>
    </source>
</evidence>
<feature type="transmembrane region" description="Helical" evidence="16">
    <location>
        <begin position="796"/>
        <end position="813"/>
    </location>
</feature>
<dbReference type="InterPro" id="IPR019594">
    <property type="entry name" value="Glu/Gly-bd"/>
</dbReference>
<feature type="binding site" evidence="12">
    <location>
        <position position="710"/>
    </location>
    <ligand>
        <name>L-glutamate</name>
        <dbReference type="ChEBI" id="CHEBI:29985"/>
    </ligand>
</feature>
<keyword evidence="2" id="KW-0813">Transport</keyword>
<evidence type="ECO:0000256" key="16">
    <source>
        <dbReference type="SAM" id="Phobius"/>
    </source>
</evidence>
<dbReference type="SUPFAM" id="SSF81324">
    <property type="entry name" value="Voltage-gated potassium channels"/>
    <property type="match status" value="1"/>
</dbReference>
<feature type="binding site" evidence="12">
    <location>
        <position position="497"/>
    </location>
    <ligand>
        <name>L-glutamate</name>
        <dbReference type="ChEBI" id="CHEBI:29985"/>
    </ligand>
</feature>
<protein>
    <submittedName>
        <fullName evidence="19">Glutamate receptor ionotropic, kainate 3</fullName>
    </submittedName>
</protein>
<dbReference type="SMART" id="SM00079">
    <property type="entry name" value="PBPe"/>
    <property type="match status" value="1"/>
</dbReference>
<keyword evidence="3" id="KW-1003">Cell membrane</keyword>
<feature type="site" description="Interaction with the cone snail toxin Con-ikot-ikot" evidence="13">
    <location>
        <position position="664"/>
    </location>
</feature>
<keyword evidence="10" id="KW-1071">Ligand-gated ion channel</keyword>
<evidence type="ECO:0000256" key="1">
    <source>
        <dbReference type="ARBA" id="ARBA00004651"/>
    </source>
</evidence>
<dbReference type="GO" id="GO:0050906">
    <property type="term" value="P:detection of stimulus involved in sensory perception"/>
    <property type="evidence" value="ECO:0007669"/>
    <property type="project" value="UniProtKB-ARBA"/>
</dbReference>
<evidence type="ECO:0000256" key="15">
    <source>
        <dbReference type="SAM" id="MobiDB-lite"/>
    </source>
</evidence>
<dbReference type="InterPro" id="IPR001508">
    <property type="entry name" value="Iono_Glu_rcpt_met"/>
</dbReference>
<keyword evidence="6" id="KW-0406">Ion transport</keyword>
<feature type="compositionally biased region" description="Basic and acidic residues" evidence="15">
    <location>
        <begin position="826"/>
        <end position="842"/>
    </location>
</feature>
<feature type="transmembrane region" description="Helical" evidence="16">
    <location>
        <begin position="537"/>
        <end position="555"/>
    </location>
</feature>
<dbReference type="GO" id="GO:0015276">
    <property type="term" value="F:ligand-gated monoatomic ion channel activity"/>
    <property type="evidence" value="ECO:0007669"/>
    <property type="project" value="InterPro"/>
</dbReference>
<keyword evidence="8 19" id="KW-0675">Receptor</keyword>
<dbReference type="SUPFAM" id="SSF53850">
    <property type="entry name" value="Periplasmic binding protein-like II"/>
    <property type="match status" value="1"/>
</dbReference>
<dbReference type="PANTHER" id="PTHR42643:SF24">
    <property type="entry name" value="IONOTROPIC RECEPTOR 60A"/>
    <property type="match status" value="1"/>
</dbReference>